<sequence>MPLEIKNLEAQLRYTLNLELIIMTQTKIQGKFYPLKSDEWLESIKQLTFSELKILYYVRALDPYNKGINLTPAQIAKDLSTEDSQMHRSTVGRALKSLEKKGFLKMELLQVRIKVNPQGFLSEEKTADVVTTQRNCEQTTHDASPQQNVPPHNIECSQATKCAPTQQSSAENQSELGFQISKTLKTYLDFKDSLSEEEREKFLLFVKEQIKDFARPINDLEAWLASNTKSDYKRPDIILKK</sequence>
<evidence type="ECO:0000313" key="2">
    <source>
        <dbReference type="Proteomes" id="UP000320055"/>
    </source>
</evidence>
<dbReference type="Gene3D" id="1.10.10.10">
    <property type="entry name" value="Winged helix-like DNA-binding domain superfamily/Winged helix DNA-binding domain"/>
    <property type="match status" value="1"/>
</dbReference>
<dbReference type="EMBL" id="CAACVJ010000200">
    <property type="protein sequence ID" value="VEP14660.1"/>
    <property type="molecule type" value="Genomic_DNA"/>
</dbReference>
<dbReference type="AlphaFoldDB" id="A0A563VT93"/>
<organism evidence="1 2">
    <name type="scientific">Hyella patelloides LEGE 07179</name>
    <dbReference type="NCBI Taxonomy" id="945734"/>
    <lineage>
        <taxon>Bacteria</taxon>
        <taxon>Bacillati</taxon>
        <taxon>Cyanobacteriota</taxon>
        <taxon>Cyanophyceae</taxon>
        <taxon>Pleurocapsales</taxon>
        <taxon>Hyellaceae</taxon>
        <taxon>Hyella</taxon>
    </lineage>
</organism>
<gene>
    <name evidence="1" type="ORF">H1P_2790010</name>
</gene>
<dbReference type="InterPro" id="IPR036390">
    <property type="entry name" value="WH_DNA-bd_sf"/>
</dbReference>
<dbReference type="InterPro" id="IPR036388">
    <property type="entry name" value="WH-like_DNA-bd_sf"/>
</dbReference>
<keyword evidence="2" id="KW-1185">Reference proteome</keyword>
<accession>A0A563VT93</accession>
<proteinExistence type="predicted"/>
<name>A0A563VT93_9CYAN</name>
<reference evidence="1 2" key="1">
    <citation type="submission" date="2019-01" db="EMBL/GenBank/DDBJ databases">
        <authorList>
            <person name="Brito A."/>
        </authorList>
    </citation>
    <scope>NUCLEOTIDE SEQUENCE [LARGE SCALE GENOMIC DNA]</scope>
    <source>
        <strain evidence="1">1</strain>
    </source>
</reference>
<evidence type="ECO:0000313" key="1">
    <source>
        <dbReference type="EMBL" id="VEP14660.1"/>
    </source>
</evidence>
<protein>
    <submittedName>
        <fullName evidence="1">Uncharacterized protein</fullName>
    </submittedName>
</protein>
<dbReference type="SUPFAM" id="SSF46785">
    <property type="entry name" value="Winged helix' DNA-binding domain"/>
    <property type="match status" value="1"/>
</dbReference>
<dbReference type="Proteomes" id="UP000320055">
    <property type="component" value="Unassembled WGS sequence"/>
</dbReference>